<dbReference type="Proteomes" id="UP000214603">
    <property type="component" value="Unassembled WGS sequence"/>
</dbReference>
<keyword evidence="6 12" id="KW-0067">ATP-binding</keyword>
<evidence type="ECO:0000256" key="4">
    <source>
        <dbReference type="ARBA" id="ARBA00022692"/>
    </source>
</evidence>
<dbReference type="GO" id="GO:0016887">
    <property type="term" value="F:ATP hydrolysis activity"/>
    <property type="evidence" value="ECO:0007669"/>
    <property type="project" value="InterPro"/>
</dbReference>
<feature type="transmembrane region" description="Helical" evidence="9">
    <location>
        <begin position="299"/>
        <end position="317"/>
    </location>
</feature>
<dbReference type="Pfam" id="PF00005">
    <property type="entry name" value="ABC_tran"/>
    <property type="match status" value="1"/>
</dbReference>
<evidence type="ECO:0000256" key="2">
    <source>
        <dbReference type="ARBA" id="ARBA00022448"/>
    </source>
</evidence>
<dbReference type="GO" id="GO:0005886">
    <property type="term" value="C:plasma membrane"/>
    <property type="evidence" value="ECO:0007669"/>
    <property type="project" value="UniProtKB-SubCell"/>
</dbReference>
<dbReference type="CDD" id="cd03223">
    <property type="entry name" value="ABCD_peroxisomal_ALDP"/>
    <property type="match status" value="1"/>
</dbReference>
<evidence type="ECO:0000256" key="9">
    <source>
        <dbReference type="SAM" id="Phobius"/>
    </source>
</evidence>
<keyword evidence="13" id="KW-1185">Reference proteome</keyword>
<keyword evidence="7 9" id="KW-1133">Transmembrane helix</keyword>
<dbReference type="SUPFAM" id="SSF90123">
    <property type="entry name" value="ABC transporter transmembrane region"/>
    <property type="match status" value="1"/>
</dbReference>
<protein>
    <submittedName>
        <fullName evidence="12">ABC transporter ATP-binding protein</fullName>
    </submittedName>
</protein>
<dbReference type="PROSITE" id="PS50893">
    <property type="entry name" value="ABC_TRANSPORTER_2"/>
    <property type="match status" value="1"/>
</dbReference>
<reference evidence="13" key="1">
    <citation type="submission" date="2017-06" db="EMBL/GenBank/DDBJ databases">
        <title>Herbaspirillum phytohormonus sp. nov., isolated from the root nodule of Robinia pseudoacacia in lead-zinc mine.</title>
        <authorList>
            <person name="Fan M."/>
            <person name="Lin Y."/>
        </authorList>
    </citation>
    <scope>NUCLEOTIDE SEQUENCE [LARGE SCALE GENOMIC DNA]</scope>
    <source>
        <strain evidence="13">SC-089</strain>
    </source>
</reference>
<dbReference type="GO" id="GO:0005524">
    <property type="term" value="F:ATP binding"/>
    <property type="evidence" value="ECO:0007669"/>
    <property type="project" value="UniProtKB-KW"/>
</dbReference>
<proteinExistence type="predicted"/>
<dbReference type="EMBL" id="NJIH01000009">
    <property type="protein sequence ID" value="OWT57581.1"/>
    <property type="molecule type" value="Genomic_DNA"/>
</dbReference>
<dbReference type="Gene3D" id="3.40.50.300">
    <property type="entry name" value="P-loop containing nucleotide triphosphate hydrolases"/>
    <property type="match status" value="1"/>
</dbReference>
<dbReference type="AlphaFoldDB" id="A0A225MDC0"/>
<dbReference type="OrthoDB" id="9810134at2"/>
<feature type="domain" description="ABC transmembrane type-1" evidence="11">
    <location>
        <begin position="59"/>
        <end position="358"/>
    </location>
</feature>
<dbReference type="PROSITE" id="PS50929">
    <property type="entry name" value="ABC_TM1F"/>
    <property type="match status" value="1"/>
</dbReference>
<feature type="domain" description="ABC transporter" evidence="10">
    <location>
        <begin position="391"/>
        <end position="639"/>
    </location>
</feature>
<dbReference type="InterPro" id="IPR050835">
    <property type="entry name" value="ABC_transporter_sub-D"/>
</dbReference>
<dbReference type="InterPro" id="IPR003593">
    <property type="entry name" value="AAA+_ATPase"/>
</dbReference>
<evidence type="ECO:0000256" key="5">
    <source>
        <dbReference type="ARBA" id="ARBA00022741"/>
    </source>
</evidence>
<dbReference type="InterPro" id="IPR017871">
    <property type="entry name" value="ABC_transporter-like_CS"/>
</dbReference>
<evidence type="ECO:0000259" key="11">
    <source>
        <dbReference type="PROSITE" id="PS50929"/>
    </source>
</evidence>
<comment type="caution">
    <text evidence="12">The sequence shown here is derived from an EMBL/GenBank/DDBJ whole genome shotgun (WGS) entry which is preliminary data.</text>
</comment>
<feature type="transmembrane region" description="Helical" evidence="9">
    <location>
        <begin position="12"/>
        <end position="33"/>
    </location>
</feature>
<comment type="subcellular location">
    <subcellularLocation>
        <location evidence="1">Cell membrane</location>
        <topology evidence="1">Multi-pass membrane protein</topology>
    </subcellularLocation>
</comment>
<evidence type="ECO:0000256" key="8">
    <source>
        <dbReference type="ARBA" id="ARBA00023136"/>
    </source>
</evidence>
<feature type="transmembrane region" description="Helical" evidence="9">
    <location>
        <begin position="59"/>
        <end position="84"/>
    </location>
</feature>
<organism evidence="12 13">
    <name type="scientific">Candidimonas nitroreducens</name>
    <dbReference type="NCBI Taxonomy" id="683354"/>
    <lineage>
        <taxon>Bacteria</taxon>
        <taxon>Pseudomonadati</taxon>
        <taxon>Pseudomonadota</taxon>
        <taxon>Betaproteobacteria</taxon>
        <taxon>Burkholderiales</taxon>
        <taxon>Alcaligenaceae</taxon>
        <taxon>Candidimonas</taxon>
    </lineage>
</organism>
<dbReference type="SMART" id="SM00382">
    <property type="entry name" value="AAA"/>
    <property type="match status" value="1"/>
</dbReference>
<evidence type="ECO:0000256" key="1">
    <source>
        <dbReference type="ARBA" id="ARBA00004651"/>
    </source>
</evidence>
<dbReference type="SUPFAM" id="SSF52540">
    <property type="entry name" value="P-loop containing nucleoside triphosphate hydrolases"/>
    <property type="match status" value="1"/>
</dbReference>
<dbReference type="InterPro" id="IPR011527">
    <property type="entry name" value="ABC1_TM_dom"/>
</dbReference>
<dbReference type="InterPro" id="IPR003439">
    <property type="entry name" value="ABC_transporter-like_ATP-bd"/>
</dbReference>
<evidence type="ECO:0000313" key="13">
    <source>
        <dbReference type="Proteomes" id="UP000214603"/>
    </source>
</evidence>
<dbReference type="InterPro" id="IPR036640">
    <property type="entry name" value="ABC1_TM_sf"/>
</dbReference>
<dbReference type="GO" id="GO:0140359">
    <property type="term" value="F:ABC-type transporter activity"/>
    <property type="evidence" value="ECO:0007669"/>
    <property type="project" value="InterPro"/>
</dbReference>
<dbReference type="PROSITE" id="PS00211">
    <property type="entry name" value="ABC_TRANSPORTER_1"/>
    <property type="match status" value="1"/>
</dbReference>
<evidence type="ECO:0000256" key="6">
    <source>
        <dbReference type="ARBA" id="ARBA00022840"/>
    </source>
</evidence>
<dbReference type="Gene3D" id="1.20.1560.10">
    <property type="entry name" value="ABC transporter type 1, transmembrane domain"/>
    <property type="match status" value="1"/>
</dbReference>
<name>A0A225MDC0_9BURK</name>
<dbReference type="PANTHER" id="PTHR11384:SF59">
    <property type="entry name" value="LYSOSOMAL COBALAMIN TRANSPORTER ABCD4"/>
    <property type="match status" value="1"/>
</dbReference>
<evidence type="ECO:0000313" key="12">
    <source>
        <dbReference type="EMBL" id="OWT57581.1"/>
    </source>
</evidence>
<evidence type="ECO:0000256" key="3">
    <source>
        <dbReference type="ARBA" id="ARBA00022475"/>
    </source>
</evidence>
<feature type="transmembrane region" description="Helical" evidence="9">
    <location>
        <begin position="96"/>
        <end position="114"/>
    </location>
</feature>
<keyword evidence="2" id="KW-0813">Transport</keyword>
<accession>A0A225MDC0</accession>
<dbReference type="RefSeq" id="WP_088604586.1">
    <property type="nucleotide sequence ID" value="NZ_NJIH01000009.1"/>
</dbReference>
<feature type="transmembrane region" description="Helical" evidence="9">
    <location>
        <begin position="171"/>
        <end position="199"/>
    </location>
</feature>
<keyword evidence="4 9" id="KW-0812">Transmembrane</keyword>
<evidence type="ECO:0000259" key="10">
    <source>
        <dbReference type="PROSITE" id="PS50893"/>
    </source>
</evidence>
<dbReference type="Pfam" id="PF06472">
    <property type="entry name" value="ABC_membrane_2"/>
    <property type="match status" value="1"/>
</dbReference>
<dbReference type="InterPro" id="IPR027417">
    <property type="entry name" value="P-loop_NTPase"/>
</dbReference>
<keyword evidence="3" id="KW-1003">Cell membrane</keyword>
<evidence type="ECO:0000256" key="7">
    <source>
        <dbReference type="ARBA" id="ARBA00022989"/>
    </source>
</evidence>
<keyword evidence="5" id="KW-0547">Nucleotide-binding</keyword>
<sequence length="640" mass="71720">MDWNHELLLSALWILKAYAITVVLAIAAIWGLARYTVWGRQFWNLSGAYFSTRRAWRPLVVLAFILLLTLGAVRLDVLFSSWYNSMYTSLQKLDEAGFWFAMVLFAILATVHVVRSLIEFYVQQAFTIHWRVWLNERMLSRWIDGQTYYKTQYLDRPVDNPDQRIQQDVNVFVTSSLTLSMGVINALVSTFAFTLILWNLSGPLAVLGVEVPRAMVFLVFVYVIVATVLAIRIGRPLISLNFLTERFNADYRYALVRLREYAESVAFYAGEKVEGALLRSRFAQVIANSWAIVYRSLKFLGFNFTVTQAAVVFPFIIQAQRFFTKQISLGDLIQTAQAFGRLQDNLSFFRNAYDSFAAYRATLDRLTGFTTAISLAHQLPTPDVRTDGGRVALDLLTVRRPDRQPLLERVSLEVEPHAPLLIRGPSGSGKTTLLRAIAGLWPYCEGGIIRPADNVLFLSQKPYLPLGSLREALYYPGHPPYLAGPTVLDVDSSKRLQEATVTRTRNAGQDLDALLAAAGRSDAIAPSSPSGDDAARQVLRQVHLGHLVDQLDQSADWGRILSLGEQQRLAFGRLLLARPVAAFLDEATSALDEGLEESMYHLAREQLPDTILVSVGHRSTLLAFHPRCLSIKGGGAWELT</sequence>
<dbReference type="PANTHER" id="PTHR11384">
    <property type="entry name" value="ATP-BINDING CASSETTE, SUB-FAMILY D MEMBER"/>
    <property type="match status" value="1"/>
</dbReference>
<gene>
    <name evidence="12" type="ORF">CEY11_16960</name>
</gene>
<keyword evidence="8 9" id="KW-0472">Membrane</keyword>
<feature type="transmembrane region" description="Helical" evidence="9">
    <location>
        <begin position="211"/>
        <end position="231"/>
    </location>
</feature>